<comment type="caution">
    <text evidence="5">The sequence shown here is derived from an EMBL/GenBank/DDBJ whole genome shotgun (WGS) entry which is preliminary data.</text>
</comment>
<keyword evidence="4" id="KW-0276">Fatty acid metabolism</keyword>
<protein>
    <submittedName>
        <fullName evidence="5">DUF479 domain-containing protein</fullName>
    </submittedName>
</protein>
<dbReference type="GO" id="GO:0008770">
    <property type="term" value="F:[acyl-carrier-protein] phosphodiesterase activity"/>
    <property type="evidence" value="ECO:0007669"/>
    <property type="project" value="InterPro"/>
</dbReference>
<evidence type="ECO:0000256" key="4">
    <source>
        <dbReference type="ARBA" id="ARBA00023160"/>
    </source>
</evidence>
<keyword evidence="3" id="KW-0443">Lipid metabolism</keyword>
<dbReference type="PANTHER" id="PTHR38764:SF1">
    <property type="entry name" value="ACYL CARRIER PROTEIN PHOSPHODIESTERASE"/>
    <property type="match status" value="1"/>
</dbReference>
<organism evidence="5 6">
    <name type="scientific">Vibrio parahaemolyticus</name>
    <dbReference type="NCBI Taxonomy" id="670"/>
    <lineage>
        <taxon>Bacteria</taxon>
        <taxon>Pseudomonadati</taxon>
        <taxon>Pseudomonadota</taxon>
        <taxon>Gammaproteobacteria</taxon>
        <taxon>Vibrionales</taxon>
        <taxon>Vibrionaceae</taxon>
        <taxon>Vibrio</taxon>
    </lineage>
</organism>
<dbReference type="PIRSF" id="PIRSF011489">
    <property type="entry name" value="DUF479"/>
    <property type="match status" value="1"/>
</dbReference>
<keyword evidence="2" id="KW-0378">Hydrolase</keyword>
<dbReference type="AlphaFoldDB" id="A0A7Y0SF65"/>
<keyword evidence="4" id="KW-0275">Fatty acid biosynthesis</keyword>
<evidence type="ECO:0000313" key="5">
    <source>
        <dbReference type="EMBL" id="NMU82113.1"/>
    </source>
</evidence>
<evidence type="ECO:0000313" key="6">
    <source>
        <dbReference type="Proteomes" id="UP000518904"/>
    </source>
</evidence>
<reference evidence="5 6" key="1">
    <citation type="submission" date="2020-04" db="EMBL/GenBank/DDBJ databases">
        <title>Whole-genome sequencing of Vibrio spp. from China reveals different genetic environments of blaCTX-M-14 among diverse lineages.</title>
        <authorList>
            <person name="Zheng Z."/>
            <person name="Ye L."/>
            <person name="Chen S."/>
        </authorList>
    </citation>
    <scope>NUCLEOTIDE SEQUENCE [LARGE SCALE GENOMIC DNA]</scope>
    <source>
        <strain evidence="5 6">Vb0551</strain>
    </source>
</reference>
<proteinExistence type="predicted"/>
<evidence type="ECO:0000256" key="2">
    <source>
        <dbReference type="ARBA" id="ARBA00022801"/>
    </source>
</evidence>
<dbReference type="Pfam" id="PF04336">
    <property type="entry name" value="ACP_PD"/>
    <property type="match status" value="1"/>
</dbReference>
<name>A0A7Y0SF65_VIBPH</name>
<keyword evidence="1" id="KW-0444">Lipid biosynthesis</keyword>
<dbReference type="EMBL" id="JABCLB010000530">
    <property type="protein sequence ID" value="NMU82113.1"/>
    <property type="molecule type" value="Genomic_DNA"/>
</dbReference>
<gene>
    <name evidence="5" type="ORF">HKB16_04390</name>
</gene>
<evidence type="ECO:0000256" key="1">
    <source>
        <dbReference type="ARBA" id="ARBA00022516"/>
    </source>
</evidence>
<feature type="non-terminal residue" evidence="5">
    <location>
        <position position="1"/>
    </location>
</feature>
<feature type="non-terminal residue" evidence="5">
    <location>
        <position position="180"/>
    </location>
</feature>
<evidence type="ECO:0000256" key="3">
    <source>
        <dbReference type="ARBA" id="ARBA00023098"/>
    </source>
</evidence>
<accession>A0A7Y0SF65</accession>
<dbReference type="InterPro" id="IPR007431">
    <property type="entry name" value="ACP_PD"/>
</dbReference>
<dbReference type="GO" id="GO:0006633">
    <property type="term" value="P:fatty acid biosynthetic process"/>
    <property type="evidence" value="ECO:0007669"/>
    <property type="project" value="UniProtKB-KW"/>
</dbReference>
<dbReference type="Proteomes" id="UP000518904">
    <property type="component" value="Unassembled WGS sequence"/>
</dbReference>
<sequence length="180" mass="21349">NFLAHLHIADHSNSHLLGNLLGDFVKGDPSKLYDRDISNGIRLHRFVDRITDHHPIVNECKPHFTGVARRFAPIALDMFWDHCLAKHWNDFHSEPLEHFVQTAYERVNREVHEHLPPRFLVLHSRMWHGRWLQSYQDLDSIEFALHRMSQRSPRMADLTTTFKVIESDYTVLEEKFSTLY</sequence>
<dbReference type="PANTHER" id="PTHR38764">
    <property type="entry name" value="ACYL CARRIER PROTEIN PHOSPHODIESTERASE"/>
    <property type="match status" value="1"/>
</dbReference>